<dbReference type="EMBL" id="UAWN01000014">
    <property type="protein sequence ID" value="SQC39901.1"/>
    <property type="molecule type" value="Genomic_DNA"/>
</dbReference>
<name>A0A2X3EUC9_KLEPN</name>
<reference evidence="1 2" key="1">
    <citation type="submission" date="2018-06" db="EMBL/GenBank/DDBJ databases">
        <authorList>
            <consortium name="Pathogen Informatics"/>
            <person name="Doyle S."/>
        </authorList>
    </citation>
    <scope>NUCLEOTIDE SEQUENCE [LARGE SCALE GENOMIC DNA]</scope>
    <source>
        <strain evidence="1 2">NCTC9128</strain>
    </source>
</reference>
<dbReference type="AlphaFoldDB" id="A0A2X3EUC9"/>
<evidence type="ECO:0000313" key="1">
    <source>
        <dbReference type="EMBL" id="SQC39901.1"/>
    </source>
</evidence>
<sequence length="71" mass="7554">MLIGHENKTDTKDDIMVKKTIAAFFTVLVLSSALTACNTTRGVGEDISDGGKRNLWRGNQSSAINAVNGTV</sequence>
<keyword evidence="1" id="KW-0449">Lipoprotein</keyword>
<dbReference type="Proteomes" id="UP000251088">
    <property type="component" value="Unassembled WGS sequence"/>
</dbReference>
<proteinExistence type="predicted"/>
<protein>
    <submittedName>
        <fullName evidence="1">Entericidin B membrane lipoprotein</fullName>
    </submittedName>
</protein>
<organism evidence="1 2">
    <name type="scientific">Klebsiella pneumoniae</name>
    <dbReference type="NCBI Taxonomy" id="573"/>
    <lineage>
        <taxon>Bacteria</taxon>
        <taxon>Pseudomonadati</taxon>
        <taxon>Pseudomonadota</taxon>
        <taxon>Gammaproteobacteria</taxon>
        <taxon>Enterobacterales</taxon>
        <taxon>Enterobacteriaceae</taxon>
        <taxon>Klebsiella/Raoultella group</taxon>
        <taxon>Klebsiella</taxon>
        <taxon>Klebsiella pneumoniae complex</taxon>
    </lineage>
</organism>
<evidence type="ECO:0000313" key="2">
    <source>
        <dbReference type="Proteomes" id="UP000251088"/>
    </source>
</evidence>
<accession>A0A2X3EUC9</accession>
<gene>
    <name evidence="1" type="primary">ecnB</name>
    <name evidence="1" type="ORF">NCTC9128_06051</name>
</gene>